<keyword evidence="4" id="KW-0378">Hydrolase</keyword>
<gene>
    <name evidence="9" type="ORF">FLM9_503</name>
</gene>
<dbReference type="GO" id="GO:0004252">
    <property type="term" value="F:serine-type endopeptidase activity"/>
    <property type="evidence" value="ECO:0007669"/>
    <property type="project" value="InterPro"/>
</dbReference>
<dbReference type="Pfam" id="PF01694">
    <property type="entry name" value="Rhomboid"/>
    <property type="match status" value="1"/>
</dbReference>
<sequence length="206" mass="22294">MLAHSPQTCVSSAPVTIGILAVTVGIHLLSWLWPPLRSELFERFALANWLVAEGEWWRMLTVTLLHAPGFMHVAFNMFALYNLGPQVEQRLGPLRFGLLWAACAVAGSAFSFLLGDPNAVAVGASGAVFGLLGVWFAAAVRQRHTPWGKHLMKQLGFWLLVNAALPLIVPNLAWEAHLGGFLAGYGLGCLWQTSEKDAAAPDPSGR</sequence>
<evidence type="ECO:0000256" key="7">
    <source>
        <dbReference type="SAM" id="Phobius"/>
    </source>
</evidence>
<comment type="subcellular location">
    <subcellularLocation>
        <location evidence="1">Membrane</location>
        <topology evidence="1">Multi-pass membrane protein</topology>
    </subcellularLocation>
</comment>
<dbReference type="InterPro" id="IPR050925">
    <property type="entry name" value="Rhomboid_protease_S54"/>
</dbReference>
<feature type="transmembrane region" description="Helical" evidence="7">
    <location>
        <begin position="56"/>
        <end position="81"/>
    </location>
</feature>
<reference evidence="10" key="1">
    <citation type="submission" date="2016-02" db="EMBL/GenBank/DDBJ databases">
        <authorList>
            <person name="liu f."/>
        </authorList>
    </citation>
    <scope>NUCLEOTIDE SEQUENCE [LARGE SCALE GENOMIC DNA]</scope>
</reference>
<evidence type="ECO:0000256" key="2">
    <source>
        <dbReference type="ARBA" id="ARBA00009045"/>
    </source>
</evidence>
<dbReference type="GO" id="GO:0006508">
    <property type="term" value="P:proteolysis"/>
    <property type="evidence" value="ECO:0007669"/>
    <property type="project" value="UniProtKB-KW"/>
</dbReference>
<comment type="similarity">
    <text evidence="2">Belongs to the peptidase S54 family.</text>
</comment>
<accession>A0A165AF71</accession>
<evidence type="ECO:0000256" key="6">
    <source>
        <dbReference type="ARBA" id="ARBA00023136"/>
    </source>
</evidence>
<dbReference type="InterPro" id="IPR035952">
    <property type="entry name" value="Rhomboid-like_sf"/>
</dbReference>
<evidence type="ECO:0000256" key="4">
    <source>
        <dbReference type="ARBA" id="ARBA00022801"/>
    </source>
</evidence>
<keyword evidence="3 7" id="KW-0812">Transmembrane</keyword>
<organism evidence="9 10">
    <name type="scientific">Candidatus Synechococcus spongiarum</name>
    <dbReference type="NCBI Taxonomy" id="431041"/>
    <lineage>
        <taxon>Bacteria</taxon>
        <taxon>Bacillati</taxon>
        <taxon>Cyanobacteriota</taxon>
        <taxon>Cyanophyceae</taxon>
        <taxon>Synechococcales</taxon>
        <taxon>Synechococcaceae</taxon>
        <taxon>Synechococcus</taxon>
    </lineage>
</organism>
<dbReference type="EMBL" id="FITM01000059">
    <property type="protein sequence ID" value="SAY38607.1"/>
    <property type="molecule type" value="Genomic_DNA"/>
</dbReference>
<evidence type="ECO:0000256" key="1">
    <source>
        <dbReference type="ARBA" id="ARBA00004141"/>
    </source>
</evidence>
<dbReference type="PANTHER" id="PTHR43731">
    <property type="entry name" value="RHOMBOID PROTEASE"/>
    <property type="match status" value="1"/>
</dbReference>
<feature type="transmembrane region" description="Helical" evidence="7">
    <location>
        <begin position="120"/>
        <end position="140"/>
    </location>
</feature>
<evidence type="ECO:0000256" key="5">
    <source>
        <dbReference type="ARBA" id="ARBA00022989"/>
    </source>
</evidence>
<dbReference type="SUPFAM" id="SSF144091">
    <property type="entry name" value="Rhomboid-like"/>
    <property type="match status" value="1"/>
</dbReference>
<evidence type="ECO:0000259" key="8">
    <source>
        <dbReference type="Pfam" id="PF01694"/>
    </source>
</evidence>
<keyword evidence="10" id="KW-1185">Reference proteome</keyword>
<evidence type="ECO:0000256" key="3">
    <source>
        <dbReference type="ARBA" id="ARBA00022692"/>
    </source>
</evidence>
<dbReference type="Proteomes" id="UP000182631">
    <property type="component" value="Unassembled WGS sequence"/>
</dbReference>
<dbReference type="InterPro" id="IPR022764">
    <property type="entry name" value="Peptidase_S54_rhomboid_dom"/>
</dbReference>
<dbReference type="Gene3D" id="1.20.1540.10">
    <property type="entry name" value="Rhomboid-like"/>
    <property type="match status" value="1"/>
</dbReference>
<keyword evidence="9" id="KW-0645">Protease</keyword>
<dbReference type="GO" id="GO:0016020">
    <property type="term" value="C:membrane"/>
    <property type="evidence" value="ECO:0007669"/>
    <property type="project" value="UniProtKB-SubCell"/>
</dbReference>
<feature type="transmembrane region" description="Helical" evidence="7">
    <location>
        <begin position="155"/>
        <end position="174"/>
    </location>
</feature>
<feature type="transmembrane region" description="Helical" evidence="7">
    <location>
        <begin position="12"/>
        <end position="33"/>
    </location>
</feature>
<feature type="transmembrane region" description="Helical" evidence="7">
    <location>
        <begin position="93"/>
        <end position="114"/>
    </location>
</feature>
<evidence type="ECO:0000313" key="10">
    <source>
        <dbReference type="Proteomes" id="UP000182631"/>
    </source>
</evidence>
<dbReference type="PANTHER" id="PTHR43731:SF14">
    <property type="entry name" value="PRESENILIN-ASSOCIATED RHOMBOID-LIKE PROTEIN, MITOCHONDRIAL"/>
    <property type="match status" value="1"/>
</dbReference>
<name>A0A165AF71_9SYNE</name>
<protein>
    <submittedName>
        <fullName evidence="9">FIG056164: rhomboid family serine protease</fullName>
    </submittedName>
</protein>
<evidence type="ECO:0000313" key="9">
    <source>
        <dbReference type="EMBL" id="SAY38607.1"/>
    </source>
</evidence>
<keyword evidence="6 7" id="KW-0472">Membrane</keyword>
<keyword evidence="5 7" id="KW-1133">Transmembrane helix</keyword>
<feature type="domain" description="Peptidase S54 rhomboid" evidence="8">
    <location>
        <begin position="54"/>
        <end position="189"/>
    </location>
</feature>
<dbReference type="AlphaFoldDB" id="A0A165AF71"/>
<proteinExistence type="inferred from homology"/>